<dbReference type="SUPFAM" id="SSF52980">
    <property type="entry name" value="Restriction endonuclease-like"/>
    <property type="match status" value="1"/>
</dbReference>
<evidence type="ECO:0000313" key="4">
    <source>
        <dbReference type="Proteomes" id="UP001281656"/>
    </source>
</evidence>
<dbReference type="RefSeq" id="WP_318799318.1">
    <property type="nucleotide sequence ID" value="NZ_JARUJP010000047.1"/>
</dbReference>
<accession>A0ABU4JYA7</accession>
<gene>
    <name evidence="3" type="ORF">P8V03_18635</name>
</gene>
<dbReference type="EMBL" id="JARUJP010000047">
    <property type="protein sequence ID" value="MDW8803149.1"/>
    <property type="molecule type" value="Genomic_DNA"/>
</dbReference>
<dbReference type="InterPro" id="IPR011335">
    <property type="entry name" value="Restrct_endonuc-II-like"/>
</dbReference>
<feature type="signal peptide" evidence="1">
    <location>
        <begin position="1"/>
        <end position="18"/>
    </location>
</feature>
<dbReference type="Proteomes" id="UP001281656">
    <property type="component" value="Unassembled WGS sequence"/>
</dbReference>
<feature type="domain" description="NERD" evidence="2">
    <location>
        <begin position="70"/>
        <end position="126"/>
    </location>
</feature>
<sequence>ATIVVAAVVAIASPATFAAAVTMGTTMITRASQIAQNISQRFVRIASRASNTSPKSVSKAEILAKNRAVGAAAERIAAKKLIDEGYKIVGSQVSVRTSAGRRIIDHLVSNQSGNLVAVEVKSGNAVRSSSQILKDRLIETEGGILVGKNAGELFGQYVRIKTIEIRILRVD</sequence>
<dbReference type="InterPro" id="IPR011856">
    <property type="entry name" value="tRNA_endonuc-like_dom_sf"/>
</dbReference>
<keyword evidence="1" id="KW-0732">Signal</keyword>
<feature type="non-terminal residue" evidence="3">
    <location>
        <position position="1"/>
    </location>
</feature>
<comment type="caution">
    <text evidence="3">The sequence shown here is derived from an EMBL/GenBank/DDBJ whole genome shotgun (WGS) entry which is preliminary data.</text>
</comment>
<keyword evidence="4" id="KW-1185">Reference proteome</keyword>
<evidence type="ECO:0000259" key="2">
    <source>
        <dbReference type="Pfam" id="PF08378"/>
    </source>
</evidence>
<dbReference type="InterPro" id="IPR011528">
    <property type="entry name" value="NERD"/>
</dbReference>
<reference evidence="3 4" key="1">
    <citation type="submission" date="2023-04" db="EMBL/GenBank/DDBJ databases">
        <title>Clostridium tannerae sp. nov., isolated from the fecal material of an alpaca.</title>
        <authorList>
            <person name="Miller S."/>
            <person name="Hendry M."/>
            <person name="King J."/>
            <person name="Sankaranarayanan K."/>
            <person name="Lawson P.A."/>
        </authorList>
    </citation>
    <scope>NUCLEOTIDE SEQUENCE [LARGE SCALE GENOMIC DNA]</scope>
    <source>
        <strain evidence="3 4">A1-XYC3</strain>
    </source>
</reference>
<dbReference type="Pfam" id="PF08378">
    <property type="entry name" value="NERD"/>
    <property type="match status" value="1"/>
</dbReference>
<feature type="chain" id="PRO_5046079523" description="NERD domain-containing protein" evidence="1">
    <location>
        <begin position="19"/>
        <end position="171"/>
    </location>
</feature>
<evidence type="ECO:0000313" key="3">
    <source>
        <dbReference type="EMBL" id="MDW8803149.1"/>
    </source>
</evidence>
<proteinExistence type="predicted"/>
<dbReference type="Gene3D" id="3.40.1350.10">
    <property type="match status" value="1"/>
</dbReference>
<name>A0ABU4JYA7_9CLOT</name>
<organism evidence="3 4">
    <name type="scientific">Clostridium tanneri</name>
    <dbReference type="NCBI Taxonomy" id="3037988"/>
    <lineage>
        <taxon>Bacteria</taxon>
        <taxon>Bacillati</taxon>
        <taxon>Bacillota</taxon>
        <taxon>Clostridia</taxon>
        <taxon>Eubacteriales</taxon>
        <taxon>Clostridiaceae</taxon>
        <taxon>Clostridium</taxon>
    </lineage>
</organism>
<protein>
    <recommendedName>
        <fullName evidence="2">NERD domain-containing protein</fullName>
    </recommendedName>
</protein>
<evidence type="ECO:0000256" key="1">
    <source>
        <dbReference type="SAM" id="SignalP"/>
    </source>
</evidence>